<evidence type="ECO:0000313" key="5">
    <source>
        <dbReference type="Proteomes" id="UP000625711"/>
    </source>
</evidence>
<evidence type="ECO:0000313" key="4">
    <source>
        <dbReference type="EMBL" id="KAF7277390.1"/>
    </source>
</evidence>
<dbReference type="Proteomes" id="UP000625711">
    <property type="component" value="Unassembled WGS sequence"/>
</dbReference>
<feature type="signal peptide" evidence="2">
    <location>
        <begin position="1"/>
        <end position="22"/>
    </location>
</feature>
<gene>
    <name evidence="3" type="ORF">GWI33_004120</name>
    <name evidence="4" type="ORF">GWI33_007903</name>
</gene>
<feature type="compositionally biased region" description="Pro residues" evidence="1">
    <location>
        <begin position="36"/>
        <end position="78"/>
    </location>
</feature>
<name>A0A834IG32_RHYFE</name>
<evidence type="ECO:0000256" key="2">
    <source>
        <dbReference type="SAM" id="SignalP"/>
    </source>
</evidence>
<proteinExistence type="predicted"/>
<evidence type="ECO:0000313" key="3">
    <source>
        <dbReference type="EMBL" id="KAF7262790.1"/>
    </source>
</evidence>
<keyword evidence="2" id="KW-0732">Signal</keyword>
<feature type="non-terminal residue" evidence="4">
    <location>
        <position position="1"/>
    </location>
</feature>
<evidence type="ECO:0000256" key="1">
    <source>
        <dbReference type="SAM" id="MobiDB-lite"/>
    </source>
</evidence>
<feature type="region of interest" description="Disordered" evidence="1">
    <location>
        <begin position="30"/>
        <end position="78"/>
    </location>
</feature>
<dbReference type="EMBL" id="JAACXV010002354">
    <property type="protein sequence ID" value="KAF7277390.1"/>
    <property type="molecule type" value="Genomic_DNA"/>
</dbReference>
<dbReference type="AlphaFoldDB" id="A0A834IG32"/>
<comment type="caution">
    <text evidence="4">The sequence shown here is derived from an EMBL/GenBank/DDBJ whole genome shotgun (WGS) entry which is preliminary data.</text>
</comment>
<feature type="chain" id="PRO_5036417912" evidence="2">
    <location>
        <begin position="23"/>
        <end position="78"/>
    </location>
</feature>
<organism evidence="4 5">
    <name type="scientific">Rhynchophorus ferrugineus</name>
    <name type="common">Red palm weevil</name>
    <name type="synonym">Curculio ferrugineus</name>
    <dbReference type="NCBI Taxonomy" id="354439"/>
    <lineage>
        <taxon>Eukaryota</taxon>
        <taxon>Metazoa</taxon>
        <taxon>Ecdysozoa</taxon>
        <taxon>Arthropoda</taxon>
        <taxon>Hexapoda</taxon>
        <taxon>Insecta</taxon>
        <taxon>Pterygota</taxon>
        <taxon>Neoptera</taxon>
        <taxon>Endopterygota</taxon>
        <taxon>Coleoptera</taxon>
        <taxon>Polyphaga</taxon>
        <taxon>Cucujiformia</taxon>
        <taxon>Curculionidae</taxon>
        <taxon>Dryophthorinae</taxon>
        <taxon>Rhynchophorus</taxon>
    </lineage>
</organism>
<protein>
    <submittedName>
        <fullName evidence="4">Uncharacterized protein</fullName>
    </submittedName>
</protein>
<accession>A0A834IG32</accession>
<reference evidence="4" key="1">
    <citation type="submission" date="2020-08" db="EMBL/GenBank/DDBJ databases">
        <title>Genome sequencing and assembly of the red palm weevil Rhynchophorus ferrugineus.</title>
        <authorList>
            <person name="Dias G.B."/>
            <person name="Bergman C.M."/>
            <person name="Manee M."/>
        </authorList>
    </citation>
    <scope>NUCLEOTIDE SEQUENCE</scope>
    <source>
        <strain evidence="4">AA-2017</strain>
        <tissue evidence="4">Whole larva</tissue>
    </source>
</reference>
<keyword evidence="5" id="KW-1185">Reference proteome</keyword>
<dbReference type="EMBL" id="JAACXV010023959">
    <property type="protein sequence ID" value="KAF7262790.1"/>
    <property type="molecule type" value="Genomic_DNA"/>
</dbReference>
<sequence>MRVLTITLVALVALASVQTSTAFKLFGWSFGEEVEPPPPSGEPGPPPSGEPGPPPSGEPGPPPSGEPGPPPSGEPGPP</sequence>